<dbReference type="Pfam" id="PF12705">
    <property type="entry name" value="PDDEXK_1"/>
    <property type="match status" value="1"/>
</dbReference>
<comment type="caution">
    <text evidence="2">The sequence shown here is derived from an EMBL/GenBank/DDBJ whole genome shotgun (WGS) entry which is preliminary data.</text>
</comment>
<evidence type="ECO:0000313" key="3">
    <source>
        <dbReference type="Proteomes" id="UP000276506"/>
    </source>
</evidence>
<organism evidence="2 3">
    <name type="scientific">Stutzerimonas xanthomarina</name>
    <dbReference type="NCBI Taxonomy" id="271420"/>
    <lineage>
        <taxon>Bacteria</taxon>
        <taxon>Pseudomonadati</taxon>
        <taxon>Pseudomonadota</taxon>
        <taxon>Gammaproteobacteria</taxon>
        <taxon>Pseudomonadales</taxon>
        <taxon>Pseudomonadaceae</taxon>
        <taxon>Stutzerimonas</taxon>
    </lineage>
</organism>
<evidence type="ECO:0000259" key="1">
    <source>
        <dbReference type="Pfam" id="PF12705"/>
    </source>
</evidence>
<dbReference type="EMBL" id="RHQL01000021">
    <property type="protein sequence ID" value="RRV04692.1"/>
    <property type="molecule type" value="Genomic_DNA"/>
</dbReference>
<dbReference type="InterPro" id="IPR038726">
    <property type="entry name" value="PDDEXK_AddAB-type"/>
</dbReference>
<evidence type="ECO:0000313" key="2">
    <source>
        <dbReference type="EMBL" id="RRV04692.1"/>
    </source>
</evidence>
<name>A0A427DMM3_9GAMM</name>
<protein>
    <recommendedName>
        <fullName evidence="1">PD-(D/E)XK endonuclease-like domain-containing protein</fullName>
    </recommendedName>
</protein>
<dbReference type="RefSeq" id="WP_041109697.1">
    <property type="nucleotide sequence ID" value="NZ_RHQL01000021.1"/>
</dbReference>
<dbReference type="InterPro" id="IPR027417">
    <property type="entry name" value="P-loop_NTPase"/>
</dbReference>
<sequence length="899" mass="99032">MNFMPELTGMTDGTLVLTSTERVARHLKQQAALTQAVGGQKAWFSKGKIQTITSWIEQSWLELMPDEQLLFPVQELATVKAVIDQSGLLPANMISSTSAARRVNQAYALVNKYQIAMDRQRFAFRTEFEAFYQWKEQIDAVCASKGFVFRAHLPGLLLAAITSGQVRVPDKIIVVGMTALNPAEAAVFNAVEALGTKLTIVSPQGQQSAPALIRTHNSAAEYGEVSHWVREQLKPYVDTPLAAPQIAILVPDTRTFQAPLLEALSLHASPGSLLPAGGLGDARAPWDVSSGATLGARPIVRAAMDILSLTPLDADPEAFSRVLRSRWISGDTSESASRAMVDIWMRDNLGLNMSGNDFLRAIAAYKGDAVPEFRKRFAAHLEALVSGAVSRHPSQWADHFAKALTGMGWPGEHELDSANFQTMKAWDEALALFRTLDAQLGAVPYARAFMWLREIVDTRQFQPRISHIAPVSILGYEDAIGLHFDAVWILGAANSVLPARMEPSPFIPADLQVSAGILEASSEGSLEHAKAVVAALLSISDQVTVSCACHNEKGAPMGASELFGAWPEMADRLVSKGDFLDQQFGTLDRAAYAVETVPPVSADELTRLRGGVRIFKDYAEGPFLSFVRNRLGATEFPKPVVGFDPRIQGTMIHLVLELFWKQVRTSEALKSMSPSELFEMVGEKVREASNSLLNKLTWRYGTRLIGLEQLRLSSLVLEWLELEKAREFEFEVLGFEEQHDITIGDVMLTVKLDRRDRVFLDAAKTQFRDIVFDYKSGNTMRMNSLNAATLTEPQLPIYATQIDYQEKGIERIDGIALAQVNAKSLGFHTRSNFTSELVKKPRASRANAVDDEEKWSGQCDAWNDMLLEMSAGFMDGVADLSLGGKPLPMGYEYLAPLTR</sequence>
<dbReference type="SUPFAM" id="SSF52540">
    <property type="entry name" value="P-loop containing nucleoside triphosphate hydrolases"/>
    <property type="match status" value="1"/>
</dbReference>
<proteinExistence type="predicted"/>
<dbReference type="InterPro" id="IPR019925">
    <property type="entry name" value="DNA_repair_protein_predicted"/>
</dbReference>
<gene>
    <name evidence="2" type="ORF">EGJ28_21995</name>
</gene>
<accession>A0A427DMM3</accession>
<dbReference type="Proteomes" id="UP000276506">
    <property type="component" value="Unassembled WGS sequence"/>
</dbReference>
<reference evidence="2 3" key="1">
    <citation type="submission" date="2018-10" db="EMBL/GenBank/DDBJ databases">
        <title>Transmission dynamics of multidrug resistant bacteria on intensive care unit surfaces.</title>
        <authorList>
            <person name="D'Souza A.W."/>
            <person name="Potter R.F."/>
            <person name="Wallace M."/>
            <person name="Shupe A."/>
            <person name="Patel S."/>
            <person name="Sun S."/>
            <person name="Gul D."/>
            <person name="Kwon J.H."/>
            <person name="Andleeb S."/>
            <person name="Burnham C.-A.D."/>
            <person name="Dantas G."/>
        </authorList>
    </citation>
    <scope>NUCLEOTIDE SEQUENCE [LARGE SCALE GENOMIC DNA]</scope>
    <source>
        <strain evidence="2 3">PX_177</strain>
    </source>
</reference>
<dbReference type="NCBIfam" id="TIGR03623">
    <property type="entry name" value="probable DNA repair protein"/>
    <property type="match status" value="1"/>
</dbReference>
<feature type="domain" description="PD-(D/E)XK endonuclease-like" evidence="1">
    <location>
        <begin position="616"/>
        <end position="840"/>
    </location>
</feature>
<dbReference type="AlphaFoldDB" id="A0A427DMM3"/>